<sequence>MRKVPIHAQTHLELDGIHGFFIRKVTKFGNSAKVDCPKEYLGRTVYLVIL</sequence>
<accession>A0A7G9Y8R0</accession>
<dbReference type="EMBL" id="MT631204">
    <property type="protein sequence ID" value="QNO46579.1"/>
    <property type="molecule type" value="Genomic_DNA"/>
</dbReference>
<evidence type="ECO:0008006" key="4">
    <source>
        <dbReference type="Google" id="ProtNLM"/>
    </source>
</evidence>
<dbReference type="AlphaFoldDB" id="A0A7G9Y8R0"/>
<dbReference type="EMBL" id="MT631021">
    <property type="protein sequence ID" value="QNO44830.1"/>
    <property type="molecule type" value="Genomic_DNA"/>
</dbReference>
<dbReference type="InterPro" id="IPR019205">
    <property type="entry name" value="DUF2080_transposon-encoded"/>
</dbReference>
<protein>
    <recommendedName>
        <fullName evidence="4">Transposon-encoded protein</fullName>
    </recommendedName>
</protein>
<evidence type="ECO:0000313" key="3">
    <source>
        <dbReference type="EMBL" id="QNO46579.1"/>
    </source>
</evidence>
<dbReference type="NCBIfam" id="NF033496">
    <property type="entry name" value="DUF2080_fam_acc"/>
    <property type="match status" value="1"/>
</dbReference>
<evidence type="ECO:0000313" key="1">
    <source>
        <dbReference type="EMBL" id="QNO44394.1"/>
    </source>
</evidence>
<gene>
    <name evidence="2" type="ORF">AKKIKKOJ_00003</name>
    <name evidence="3" type="ORF">DOHMCPNA_00003</name>
    <name evidence="1" type="ORF">NONIOKLP_00001</name>
</gene>
<proteinExistence type="predicted"/>
<dbReference type="EMBL" id="MT630963">
    <property type="protein sequence ID" value="QNO44394.1"/>
    <property type="molecule type" value="Genomic_DNA"/>
</dbReference>
<dbReference type="Pfam" id="PF09853">
    <property type="entry name" value="DUF2080"/>
    <property type="match status" value="1"/>
</dbReference>
<organism evidence="1">
    <name type="scientific">Candidatus Methanogaster sp. ANME-2c ERB4</name>
    <dbReference type="NCBI Taxonomy" id="2759911"/>
    <lineage>
        <taxon>Archaea</taxon>
        <taxon>Methanobacteriati</taxon>
        <taxon>Methanobacteriota</taxon>
        <taxon>Stenosarchaea group</taxon>
        <taxon>Methanomicrobia</taxon>
        <taxon>Methanosarcinales</taxon>
        <taxon>ANME-2 cluster</taxon>
        <taxon>Candidatus Methanogasteraceae</taxon>
        <taxon>Candidatus Methanogaster</taxon>
    </lineage>
</organism>
<reference evidence="1" key="1">
    <citation type="submission" date="2020-06" db="EMBL/GenBank/DDBJ databases">
        <title>Unique genomic features of the anaerobic methanotrophic archaea.</title>
        <authorList>
            <person name="Chadwick G.L."/>
            <person name="Skennerton C.T."/>
            <person name="Laso-Perez R."/>
            <person name="Leu A.O."/>
            <person name="Speth D.R."/>
            <person name="Yu H."/>
            <person name="Morgan-Lang C."/>
            <person name="Hatzenpichler R."/>
            <person name="Goudeau D."/>
            <person name="Malmstrom R."/>
            <person name="Brazelton W.J."/>
            <person name="Woyke T."/>
            <person name="Hallam S.J."/>
            <person name="Tyson G.W."/>
            <person name="Wegener G."/>
            <person name="Boetius A."/>
            <person name="Orphan V."/>
        </authorList>
    </citation>
    <scope>NUCLEOTIDE SEQUENCE</scope>
</reference>
<name>A0A7G9Y8R0_9EURY</name>
<evidence type="ECO:0000313" key="2">
    <source>
        <dbReference type="EMBL" id="QNO44830.1"/>
    </source>
</evidence>